<dbReference type="SUPFAM" id="SSF52058">
    <property type="entry name" value="L domain-like"/>
    <property type="match status" value="1"/>
</dbReference>
<keyword evidence="3" id="KW-0677">Repeat</keyword>
<evidence type="ECO:0000256" key="1">
    <source>
        <dbReference type="ARBA" id="ARBA00004167"/>
    </source>
</evidence>
<evidence type="ECO:0000313" key="9">
    <source>
        <dbReference type="Proteomes" id="UP001642360"/>
    </source>
</evidence>
<evidence type="ECO:0000259" key="7">
    <source>
        <dbReference type="Pfam" id="PF12819"/>
    </source>
</evidence>
<evidence type="ECO:0000256" key="4">
    <source>
        <dbReference type="SAM" id="MobiDB-lite"/>
    </source>
</evidence>
<keyword evidence="5" id="KW-0732">Signal</keyword>
<proteinExistence type="predicted"/>
<feature type="signal peptide" evidence="5">
    <location>
        <begin position="1"/>
        <end position="21"/>
    </location>
</feature>
<feature type="domain" description="Serine-threonine/tyrosine-protein kinase catalytic" evidence="6">
    <location>
        <begin position="455"/>
        <end position="549"/>
    </location>
</feature>
<comment type="caution">
    <text evidence="8">The sequence shown here is derived from an EMBL/GenBank/DDBJ whole genome shotgun (WGS) entry which is preliminary data.</text>
</comment>
<organism evidence="8 9">
    <name type="scientific">Ilex paraguariensis</name>
    <name type="common">yerba mate</name>
    <dbReference type="NCBI Taxonomy" id="185542"/>
    <lineage>
        <taxon>Eukaryota</taxon>
        <taxon>Viridiplantae</taxon>
        <taxon>Streptophyta</taxon>
        <taxon>Embryophyta</taxon>
        <taxon>Tracheophyta</taxon>
        <taxon>Spermatophyta</taxon>
        <taxon>Magnoliopsida</taxon>
        <taxon>eudicotyledons</taxon>
        <taxon>Gunneridae</taxon>
        <taxon>Pentapetalae</taxon>
        <taxon>asterids</taxon>
        <taxon>campanulids</taxon>
        <taxon>Aquifoliales</taxon>
        <taxon>Aquifoliaceae</taxon>
        <taxon>Ilex</taxon>
    </lineage>
</organism>
<dbReference type="GO" id="GO:0016020">
    <property type="term" value="C:membrane"/>
    <property type="evidence" value="ECO:0007669"/>
    <property type="project" value="UniProtKB-SubCell"/>
</dbReference>
<evidence type="ECO:0000259" key="6">
    <source>
        <dbReference type="Pfam" id="PF07714"/>
    </source>
</evidence>
<dbReference type="InterPro" id="IPR025875">
    <property type="entry name" value="Leu-rich_rpt_4"/>
</dbReference>
<evidence type="ECO:0000313" key="8">
    <source>
        <dbReference type="EMBL" id="CAK9165319.1"/>
    </source>
</evidence>
<evidence type="ECO:0000256" key="3">
    <source>
        <dbReference type="ARBA" id="ARBA00022737"/>
    </source>
</evidence>
<reference evidence="8 9" key="1">
    <citation type="submission" date="2024-02" db="EMBL/GenBank/DDBJ databases">
        <authorList>
            <person name="Vignale AGUSTIN F."/>
            <person name="Sosa J E."/>
            <person name="Modenutti C."/>
        </authorList>
    </citation>
    <scope>NUCLEOTIDE SEQUENCE [LARGE SCALE GENOMIC DNA]</scope>
</reference>
<dbReference type="Proteomes" id="UP001642360">
    <property type="component" value="Unassembled WGS sequence"/>
</dbReference>
<dbReference type="InterPro" id="IPR001245">
    <property type="entry name" value="Ser-Thr/Tyr_kinase_cat_dom"/>
</dbReference>
<dbReference type="PANTHER" id="PTHR45631:SF202">
    <property type="entry name" value="SENESCENCE-INDUCED RECEPTOR-LIKE SERINE_THREONINE-PROTEIN KINASE"/>
    <property type="match status" value="1"/>
</dbReference>
<dbReference type="AlphaFoldDB" id="A0ABC8T7D3"/>
<dbReference type="EMBL" id="CAUOFW020004369">
    <property type="protein sequence ID" value="CAK9165319.1"/>
    <property type="molecule type" value="Genomic_DNA"/>
</dbReference>
<dbReference type="InterPro" id="IPR011009">
    <property type="entry name" value="Kinase-like_dom_sf"/>
</dbReference>
<dbReference type="SUPFAM" id="SSF56112">
    <property type="entry name" value="Protein kinase-like (PK-like)"/>
    <property type="match status" value="1"/>
</dbReference>
<dbReference type="Gene3D" id="1.10.510.10">
    <property type="entry name" value="Transferase(Phosphotransferase) domain 1"/>
    <property type="match status" value="1"/>
</dbReference>
<feature type="chain" id="PRO_5044880665" evidence="5">
    <location>
        <begin position="22"/>
        <end position="584"/>
    </location>
</feature>
<dbReference type="PANTHER" id="PTHR45631">
    <property type="entry name" value="OS07G0107800 PROTEIN-RELATED"/>
    <property type="match status" value="1"/>
</dbReference>
<feature type="region of interest" description="Disordered" evidence="4">
    <location>
        <begin position="560"/>
        <end position="584"/>
    </location>
</feature>
<feature type="domain" description="Malectin-like" evidence="7">
    <location>
        <begin position="26"/>
        <end position="342"/>
    </location>
</feature>
<keyword evidence="9" id="KW-1185">Reference proteome</keyword>
<dbReference type="Pfam" id="PF12799">
    <property type="entry name" value="LRR_4"/>
    <property type="match status" value="1"/>
</dbReference>
<gene>
    <name evidence="8" type="ORF">ILEXP_LOCUS34482</name>
</gene>
<comment type="subcellular location">
    <subcellularLocation>
        <location evidence="1">Membrane</location>
        <topology evidence="1">Single-pass membrane protein</topology>
    </subcellularLocation>
</comment>
<evidence type="ECO:0000256" key="5">
    <source>
        <dbReference type="SAM" id="SignalP"/>
    </source>
</evidence>
<dbReference type="Pfam" id="PF07714">
    <property type="entry name" value="PK_Tyr_Ser-Thr"/>
    <property type="match status" value="1"/>
</dbReference>
<name>A0ABC8T7D3_9AQUA</name>
<dbReference type="InterPro" id="IPR024788">
    <property type="entry name" value="Malectin-like_Carb-bd_dom"/>
</dbReference>
<accession>A0ABC8T7D3</accession>
<sequence length="584" mass="64632">MEIIFALLLGLSLGIVINAQGDQSEGGDYTDGKTGIIYTSDTGFVDTGASRSILPTYMTSSIEQQFKTVRSFPEGTRNCYTLRPAQGKGNKYLIRASFLYGNYDSQNILPRFDLHVGVDTWDTVILTDSSTPLRKEIIHIPTSDYISICLVKTGRYATPFISSLELRLMNNTIYETLSGSLNLISRVFFDSSATQLVRYKDDVYDRIWRPFSLSDAVTLNTSNTFLPNIFQPPSIVIRSAASPGNSADSLSCYWGTDNATDQFYAYMHFGEVQSLKANQSRAFDIYINGDFWYGPVVPGPLVTNTIYSTKPKTGYLKYDISLNKTSNSTLPPIINAAEVYSVKNFSSPETYEEDVDAMLSIKSMYNITRNWQGDPCAPTAFVWDGLNCSYNAGNPPRIISLDLSNNSLTGEVPDFLSQLTALKVLNLKGNNFNGSIPAQILEKSKNGTLSLRYYSSNRLTDKSDVYSFGVVLLEIITGQPAIIKTHEQAHIVQWVSSILEKGDVKNIVDPRLGGGFYVNSAWKAVELAMACVSRSSNKRPTMTSVVKELKECLDIETADNERESKDSIGVIPTNMESGLGPRAR</sequence>
<dbReference type="Pfam" id="PF12819">
    <property type="entry name" value="Malectin_like"/>
    <property type="match status" value="1"/>
</dbReference>
<keyword evidence="2" id="KW-0433">Leucine-rich repeat</keyword>
<protein>
    <submittedName>
        <fullName evidence="8">Uncharacterized protein</fullName>
    </submittedName>
</protein>
<evidence type="ECO:0000256" key="2">
    <source>
        <dbReference type="ARBA" id="ARBA00022614"/>
    </source>
</evidence>